<sequence length="118" mass="13657">MGERLPVEFWREAPIEVVHAEFERRMGPVRTARKYNFVEHLLSIEQPPKIRGEHSFFMDVEGDDDADHIILEMEERRGAGSVYDYLRTPIPTVPMIGKVLNEGKPDEDSPVDKHLTDQ</sequence>
<protein>
    <submittedName>
        <fullName evidence="2">Uncharacterized protein</fullName>
    </submittedName>
</protein>
<comment type="caution">
    <text evidence="2">The sequence shown here is derived from an EMBL/GenBank/DDBJ whole genome shotgun (WGS) entry which is preliminary data.</text>
</comment>
<feature type="compositionally biased region" description="Basic and acidic residues" evidence="1">
    <location>
        <begin position="101"/>
        <end position="118"/>
    </location>
</feature>
<evidence type="ECO:0000313" key="3">
    <source>
        <dbReference type="Proteomes" id="UP001642260"/>
    </source>
</evidence>
<dbReference type="AlphaFoldDB" id="A0ABC8IMS0"/>
<name>A0ABC8IMS0_ERUVS</name>
<evidence type="ECO:0000313" key="2">
    <source>
        <dbReference type="EMBL" id="CAH8282988.1"/>
    </source>
</evidence>
<accession>A0ABC8IMS0</accession>
<gene>
    <name evidence="2" type="ORF">ERUC_LOCUS514</name>
</gene>
<feature type="region of interest" description="Disordered" evidence="1">
    <location>
        <begin position="99"/>
        <end position="118"/>
    </location>
</feature>
<reference evidence="2 3" key="1">
    <citation type="submission" date="2022-03" db="EMBL/GenBank/DDBJ databases">
        <authorList>
            <person name="Macdonald S."/>
            <person name="Ahmed S."/>
            <person name="Newling K."/>
        </authorList>
    </citation>
    <scope>NUCLEOTIDE SEQUENCE [LARGE SCALE GENOMIC DNA]</scope>
</reference>
<keyword evidence="3" id="KW-1185">Reference proteome</keyword>
<proteinExistence type="predicted"/>
<dbReference type="Proteomes" id="UP001642260">
    <property type="component" value="Unassembled WGS sequence"/>
</dbReference>
<organism evidence="2 3">
    <name type="scientific">Eruca vesicaria subsp. sativa</name>
    <name type="common">Garden rocket</name>
    <name type="synonym">Eruca sativa</name>
    <dbReference type="NCBI Taxonomy" id="29727"/>
    <lineage>
        <taxon>Eukaryota</taxon>
        <taxon>Viridiplantae</taxon>
        <taxon>Streptophyta</taxon>
        <taxon>Embryophyta</taxon>
        <taxon>Tracheophyta</taxon>
        <taxon>Spermatophyta</taxon>
        <taxon>Magnoliopsida</taxon>
        <taxon>eudicotyledons</taxon>
        <taxon>Gunneridae</taxon>
        <taxon>Pentapetalae</taxon>
        <taxon>rosids</taxon>
        <taxon>malvids</taxon>
        <taxon>Brassicales</taxon>
        <taxon>Brassicaceae</taxon>
        <taxon>Brassiceae</taxon>
        <taxon>Eruca</taxon>
    </lineage>
</organism>
<dbReference type="EMBL" id="CAKOAT010004448">
    <property type="protein sequence ID" value="CAH8282988.1"/>
    <property type="molecule type" value="Genomic_DNA"/>
</dbReference>
<evidence type="ECO:0000256" key="1">
    <source>
        <dbReference type="SAM" id="MobiDB-lite"/>
    </source>
</evidence>